<accession>A0A4Q7NLB3</accession>
<dbReference type="GO" id="GO:0003677">
    <property type="term" value="F:DNA binding"/>
    <property type="evidence" value="ECO:0007669"/>
    <property type="project" value="UniProtKB-KW"/>
</dbReference>
<organism evidence="6 7">
    <name type="scientific">Pigmentiphaga kullae</name>
    <dbReference type="NCBI Taxonomy" id="151784"/>
    <lineage>
        <taxon>Bacteria</taxon>
        <taxon>Pseudomonadati</taxon>
        <taxon>Pseudomonadota</taxon>
        <taxon>Betaproteobacteria</taxon>
        <taxon>Burkholderiales</taxon>
        <taxon>Alcaligenaceae</taxon>
        <taxon>Pigmentiphaga</taxon>
    </lineage>
</organism>
<dbReference type="AlphaFoldDB" id="A0A4Q7NLB3"/>
<gene>
    <name evidence="6" type="ORF">EV675_1941</name>
</gene>
<protein>
    <submittedName>
        <fullName evidence="6">DNA-binding transcriptional LysR family regulator</fullName>
    </submittedName>
</protein>
<dbReference type="InterPro" id="IPR036388">
    <property type="entry name" value="WH-like_DNA-bd_sf"/>
</dbReference>
<dbReference type="PANTHER" id="PTHR30118:SF15">
    <property type="entry name" value="TRANSCRIPTIONAL REGULATORY PROTEIN"/>
    <property type="match status" value="1"/>
</dbReference>
<dbReference type="EMBL" id="SGXC01000001">
    <property type="protein sequence ID" value="RZS85911.1"/>
    <property type="molecule type" value="Genomic_DNA"/>
</dbReference>
<sequence length="324" mass="35928">MNFRQLDLNLLRVLVSIHQTRSVTAAGKLLSLSQPATSNALARLRYFFDDELFLRTPQGLVPTRICEQIAPTVAAELRALETAVTGREAFDPQHSHVEWRVSMSDLGEMTFLPTLAAALHTEAPHSRLTNISVPANDVAAALEAREIDFCLGILHPKQRGIQADVLFHEPYVAITSPDWTPTPGHKGRTLSPTELASASLLVASPTATFHDSVSEMLTRLKLDDRIAVRARHFGALPEMVMNSRMLAIVPTTYARNAQPRYGFKVWTLPYAPAYDVRLLWHASTARDPSLQWVRALVHRLFRVPTAGEDGAAPAKRARRRAAPQ</sequence>
<dbReference type="RefSeq" id="WP_130357053.1">
    <property type="nucleotide sequence ID" value="NZ_SGXC01000001.1"/>
</dbReference>
<dbReference type="InterPro" id="IPR005119">
    <property type="entry name" value="LysR_subst-bd"/>
</dbReference>
<evidence type="ECO:0000313" key="7">
    <source>
        <dbReference type="Proteomes" id="UP000292445"/>
    </source>
</evidence>
<keyword evidence="2" id="KW-0805">Transcription regulation</keyword>
<comment type="similarity">
    <text evidence="1">Belongs to the LysR transcriptional regulatory family.</text>
</comment>
<comment type="caution">
    <text evidence="6">The sequence shown here is derived from an EMBL/GenBank/DDBJ whole genome shotgun (WGS) entry which is preliminary data.</text>
</comment>
<evidence type="ECO:0000256" key="2">
    <source>
        <dbReference type="ARBA" id="ARBA00023015"/>
    </source>
</evidence>
<dbReference type="SUPFAM" id="SSF53850">
    <property type="entry name" value="Periplasmic binding protein-like II"/>
    <property type="match status" value="1"/>
</dbReference>
<dbReference type="GO" id="GO:0003700">
    <property type="term" value="F:DNA-binding transcription factor activity"/>
    <property type="evidence" value="ECO:0007669"/>
    <property type="project" value="InterPro"/>
</dbReference>
<dbReference type="Pfam" id="PF00126">
    <property type="entry name" value="HTH_1"/>
    <property type="match status" value="1"/>
</dbReference>
<dbReference type="Proteomes" id="UP000292445">
    <property type="component" value="Unassembled WGS sequence"/>
</dbReference>
<evidence type="ECO:0000256" key="1">
    <source>
        <dbReference type="ARBA" id="ARBA00009437"/>
    </source>
</evidence>
<reference evidence="6 7" key="1">
    <citation type="submission" date="2019-02" db="EMBL/GenBank/DDBJ databases">
        <title>Genomic Encyclopedia of Type Strains, Phase IV (KMG-IV): sequencing the most valuable type-strain genomes for metagenomic binning, comparative biology and taxonomic classification.</title>
        <authorList>
            <person name="Goeker M."/>
        </authorList>
    </citation>
    <scope>NUCLEOTIDE SEQUENCE [LARGE SCALE GENOMIC DNA]</scope>
    <source>
        <strain evidence="6 7">K24</strain>
    </source>
</reference>
<dbReference type="InterPro" id="IPR036390">
    <property type="entry name" value="WH_DNA-bd_sf"/>
</dbReference>
<dbReference type="SUPFAM" id="SSF46785">
    <property type="entry name" value="Winged helix' DNA-binding domain"/>
    <property type="match status" value="1"/>
</dbReference>
<evidence type="ECO:0000256" key="4">
    <source>
        <dbReference type="ARBA" id="ARBA00023163"/>
    </source>
</evidence>
<keyword evidence="3 6" id="KW-0238">DNA-binding</keyword>
<dbReference type="InterPro" id="IPR000847">
    <property type="entry name" value="LysR_HTH_N"/>
</dbReference>
<evidence type="ECO:0000259" key="5">
    <source>
        <dbReference type="PROSITE" id="PS50931"/>
    </source>
</evidence>
<dbReference type="PROSITE" id="PS50931">
    <property type="entry name" value="HTH_LYSR"/>
    <property type="match status" value="1"/>
</dbReference>
<dbReference type="Gene3D" id="1.10.10.10">
    <property type="entry name" value="Winged helix-like DNA-binding domain superfamily/Winged helix DNA-binding domain"/>
    <property type="match status" value="1"/>
</dbReference>
<evidence type="ECO:0000256" key="3">
    <source>
        <dbReference type="ARBA" id="ARBA00023125"/>
    </source>
</evidence>
<name>A0A4Q7NLB3_9BURK</name>
<dbReference type="Pfam" id="PF03466">
    <property type="entry name" value="LysR_substrate"/>
    <property type="match status" value="1"/>
</dbReference>
<keyword evidence="4" id="KW-0804">Transcription</keyword>
<keyword evidence="7" id="KW-1185">Reference proteome</keyword>
<feature type="domain" description="HTH lysR-type" evidence="5">
    <location>
        <begin position="6"/>
        <end position="63"/>
    </location>
</feature>
<evidence type="ECO:0000313" key="6">
    <source>
        <dbReference type="EMBL" id="RZS85911.1"/>
    </source>
</evidence>
<proteinExistence type="inferred from homology"/>
<dbReference type="PANTHER" id="PTHR30118">
    <property type="entry name" value="HTH-TYPE TRANSCRIPTIONAL REGULATOR LEUO-RELATED"/>
    <property type="match status" value="1"/>
</dbReference>
<dbReference type="OrthoDB" id="8583877at2"/>
<dbReference type="InterPro" id="IPR050389">
    <property type="entry name" value="LysR-type_TF"/>
</dbReference>
<dbReference type="Gene3D" id="3.40.190.10">
    <property type="entry name" value="Periplasmic binding protein-like II"/>
    <property type="match status" value="2"/>
</dbReference>